<evidence type="ECO:0000256" key="1">
    <source>
        <dbReference type="SAM" id="SignalP"/>
    </source>
</evidence>
<dbReference type="Proteomes" id="UP001597012">
    <property type="component" value="Unassembled WGS sequence"/>
</dbReference>
<dbReference type="SUPFAM" id="SSF52833">
    <property type="entry name" value="Thioredoxin-like"/>
    <property type="match status" value="1"/>
</dbReference>
<comment type="caution">
    <text evidence="3">The sequence shown here is derived from an EMBL/GenBank/DDBJ whole genome shotgun (WGS) entry which is preliminary data.</text>
</comment>
<dbReference type="PROSITE" id="PS51352">
    <property type="entry name" value="THIOREDOXIN_2"/>
    <property type="match status" value="1"/>
</dbReference>
<dbReference type="Pfam" id="PF00085">
    <property type="entry name" value="Thioredoxin"/>
    <property type="match status" value="1"/>
</dbReference>
<keyword evidence="1" id="KW-0732">Signal</keyword>
<proteinExistence type="predicted"/>
<dbReference type="EMBL" id="JBHTHY010000014">
    <property type="protein sequence ID" value="MFD0798658.1"/>
    <property type="molecule type" value="Genomic_DNA"/>
</dbReference>
<sequence>MMKTMLPLLMTCLICAIGSAQHTNQEITLDNGQKFLVGEITKENLSRTGYANWYLPNLKNYAPNHEILSAIEEDLQGYQILIFLGTWCGDSKREVPRFLKILETANFPNDQLKIVALDKRKGKYKQSPTGEEWGLQILRVPTFILYKNGREVNRIIESPNTSLEKDLQKIIRRQGYIPNKAKSMHFD</sequence>
<evidence type="ECO:0000313" key="4">
    <source>
        <dbReference type="Proteomes" id="UP001597012"/>
    </source>
</evidence>
<name>A0ABW3B794_9FLAO</name>
<feature type="signal peptide" evidence="1">
    <location>
        <begin position="1"/>
        <end position="22"/>
    </location>
</feature>
<accession>A0ABW3B794</accession>
<organism evidence="3 4">
    <name type="scientific">Maribacter chungangensis</name>
    <dbReference type="NCBI Taxonomy" id="1069117"/>
    <lineage>
        <taxon>Bacteria</taxon>
        <taxon>Pseudomonadati</taxon>
        <taxon>Bacteroidota</taxon>
        <taxon>Flavobacteriia</taxon>
        <taxon>Flavobacteriales</taxon>
        <taxon>Flavobacteriaceae</taxon>
        <taxon>Maribacter</taxon>
    </lineage>
</organism>
<reference evidence="4" key="1">
    <citation type="journal article" date="2019" name="Int. J. Syst. Evol. Microbiol.">
        <title>The Global Catalogue of Microorganisms (GCM) 10K type strain sequencing project: providing services to taxonomists for standard genome sequencing and annotation.</title>
        <authorList>
            <consortium name="The Broad Institute Genomics Platform"/>
            <consortium name="The Broad Institute Genome Sequencing Center for Infectious Disease"/>
            <person name="Wu L."/>
            <person name="Ma J."/>
        </authorList>
    </citation>
    <scope>NUCLEOTIDE SEQUENCE [LARGE SCALE GENOMIC DNA]</scope>
    <source>
        <strain evidence="4">CCUG 61948</strain>
    </source>
</reference>
<dbReference type="CDD" id="cd02947">
    <property type="entry name" value="TRX_family"/>
    <property type="match status" value="1"/>
</dbReference>
<dbReference type="InterPro" id="IPR013766">
    <property type="entry name" value="Thioredoxin_domain"/>
</dbReference>
<keyword evidence="4" id="KW-1185">Reference proteome</keyword>
<evidence type="ECO:0000313" key="3">
    <source>
        <dbReference type="EMBL" id="MFD0798658.1"/>
    </source>
</evidence>
<feature type="chain" id="PRO_5047029899" evidence="1">
    <location>
        <begin position="23"/>
        <end position="187"/>
    </location>
</feature>
<evidence type="ECO:0000259" key="2">
    <source>
        <dbReference type="PROSITE" id="PS51352"/>
    </source>
</evidence>
<feature type="domain" description="Thioredoxin" evidence="2">
    <location>
        <begin position="56"/>
        <end position="176"/>
    </location>
</feature>
<protein>
    <submittedName>
        <fullName evidence="3">Thioredoxin family protein</fullName>
    </submittedName>
</protein>
<dbReference type="InterPro" id="IPR036249">
    <property type="entry name" value="Thioredoxin-like_sf"/>
</dbReference>
<dbReference type="Gene3D" id="3.40.30.10">
    <property type="entry name" value="Glutaredoxin"/>
    <property type="match status" value="1"/>
</dbReference>
<dbReference type="RefSeq" id="WP_379935514.1">
    <property type="nucleotide sequence ID" value="NZ_JBHTHY010000014.1"/>
</dbReference>
<gene>
    <name evidence="3" type="ORF">ACFQZJ_14390</name>
</gene>